<evidence type="ECO:0000256" key="3">
    <source>
        <dbReference type="ARBA" id="ARBA00023027"/>
    </source>
</evidence>
<dbReference type="GO" id="GO:0016616">
    <property type="term" value="F:oxidoreductase activity, acting on the CH-OH group of donors, NAD or NADP as acceptor"/>
    <property type="evidence" value="ECO:0007669"/>
    <property type="project" value="TreeGrafter"/>
</dbReference>
<gene>
    <name evidence="7" type="ORF">SAMN04515656_12816</name>
</gene>
<dbReference type="SUPFAM" id="SSF51735">
    <property type="entry name" value="NAD(P)-binding Rossmann-fold domains"/>
    <property type="match status" value="1"/>
</dbReference>
<evidence type="ECO:0000256" key="2">
    <source>
        <dbReference type="ARBA" id="ARBA00023002"/>
    </source>
</evidence>
<dbReference type="GO" id="GO:0051287">
    <property type="term" value="F:NAD binding"/>
    <property type="evidence" value="ECO:0007669"/>
    <property type="project" value="InterPro"/>
</dbReference>
<keyword evidence="3" id="KW-0520">NAD</keyword>
<dbReference type="Gene3D" id="1.10.1040.10">
    <property type="entry name" value="N-(1-d-carboxylethyl)-l-norvaline Dehydrogenase, domain 2"/>
    <property type="match status" value="1"/>
</dbReference>
<dbReference type="Gene3D" id="3.40.50.720">
    <property type="entry name" value="NAD(P)-binding Rossmann-like Domain"/>
    <property type="match status" value="1"/>
</dbReference>
<accession>A0A1H4DUS8</accession>
<proteinExistence type="inferred from homology"/>
<dbReference type="STRING" id="81409.SAMN04515656_12816"/>
<dbReference type="PANTHER" id="PTHR22981:SF7">
    <property type="entry name" value="3-HYDROXYISOBUTYRATE DEHYDROGENASE, MITOCHONDRIAL"/>
    <property type="match status" value="1"/>
</dbReference>
<feature type="domain" description="6-phosphogluconate dehydrogenase NADP-binding" evidence="5">
    <location>
        <begin position="6"/>
        <end position="165"/>
    </location>
</feature>
<evidence type="ECO:0000259" key="5">
    <source>
        <dbReference type="Pfam" id="PF03446"/>
    </source>
</evidence>
<dbReference type="GO" id="GO:0016054">
    <property type="term" value="P:organic acid catabolic process"/>
    <property type="evidence" value="ECO:0007669"/>
    <property type="project" value="UniProtKB-ARBA"/>
</dbReference>
<dbReference type="InterPro" id="IPR002204">
    <property type="entry name" value="3-OH-isobutyrate_DH-rel_CS"/>
</dbReference>
<dbReference type="PIRSF" id="PIRSF000103">
    <property type="entry name" value="HIBADH"/>
    <property type="match status" value="1"/>
</dbReference>
<dbReference type="EMBL" id="FNRK01000028">
    <property type="protein sequence ID" value="SEA76514.1"/>
    <property type="molecule type" value="Genomic_DNA"/>
</dbReference>
<dbReference type="InterPro" id="IPR036291">
    <property type="entry name" value="NAD(P)-bd_dom_sf"/>
</dbReference>
<dbReference type="InterPro" id="IPR015815">
    <property type="entry name" value="HIBADH-related"/>
</dbReference>
<organism evidence="7 8">
    <name type="scientific">Eubacterium aggregans</name>
    <dbReference type="NCBI Taxonomy" id="81409"/>
    <lineage>
        <taxon>Bacteria</taxon>
        <taxon>Bacillati</taxon>
        <taxon>Bacillota</taxon>
        <taxon>Clostridia</taxon>
        <taxon>Eubacteriales</taxon>
        <taxon>Eubacteriaceae</taxon>
        <taxon>Eubacterium</taxon>
    </lineage>
</organism>
<dbReference type="GO" id="GO:0050661">
    <property type="term" value="F:NADP binding"/>
    <property type="evidence" value="ECO:0007669"/>
    <property type="project" value="InterPro"/>
</dbReference>
<protein>
    <submittedName>
        <fullName evidence="7">2-hydroxymethylglutarate dehydrogenase</fullName>
    </submittedName>
</protein>
<dbReference type="InterPro" id="IPR029154">
    <property type="entry name" value="HIBADH-like_NADP-bd"/>
</dbReference>
<evidence type="ECO:0000313" key="7">
    <source>
        <dbReference type="EMBL" id="SEA76514.1"/>
    </source>
</evidence>
<comment type="similarity">
    <text evidence="1">Belongs to the HIBADH-related family.</text>
</comment>
<dbReference type="Pfam" id="PF14833">
    <property type="entry name" value="NAD_binding_11"/>
    <property type="match status" value="1"/>
</dbReference>
<dbReference type="RefSeq" id="WP_242911672.1">
    <property type="nucleotide sequence ID" value="NZ_FNRK01000028.1"/>
</dbReference>
<dbReference type="InterPro" id="IPR006115">
    <property type="entry name" value="6PGDH_NADP-bd"/>
</dbReference>
<evidence type="ECO:0000256" key="1">
    <source>
        <dbReference type="ARBA" id="ARBA00009080"/>
    </source>
</evidence>
<dbReference type="Proteomes" id="UP000199394">
    <property type="component" value="Unassembled WGS sequence"/>
</dbReference>
<dbReference type="Pfam" id="PF03446">
    <property type="entry name" value="NAD_binding_2"/>
    <property type="match status" value="1"/>
</dbReference>
<dbReference type="PROSITE" id="PS00895">
    <property type="entry name" value="3_HYDROXYISOBUT_DH"/>
    <property type="match status" value="1"/>
</dbReference>
<dbReference type="InterPro" id="IPR008927">
    <property type="entry name" value="6-PGluconate_DH-like_C_sf"/>
</dbReference>
<name>A0A1H4DUS8_9FIRM</name>
<sequence length="301" mass="30850">MEKLIKIGFIGLGAMGKPMAINLLKEGYTVYAFDLMEANVAAVVAQGAEACENNQKVAAASDIIFTSLPNAGVVEAVMNGPAGVLSACKAGTVIVDMSSVSPSSTLKMAKVAAEKGVDYVDAPVSGGTKGAEAGTLTIMVGASEAVFGKIQPVLCVIGKDVYHVGDTGAGDAVKIVNNLLLGCNMASLAEALVLGVKCGLKPETMQEIIGKSSGRSYAMEAKMEKFIMSGDFAGGFAMDLQHKDLGLALEAGKEGNVPLPMTAMATQIFEGGRAMGLGREDMSAVIKVWEQMTGVSVSGGQ</sequence>
<feature type="domain" description="3-hydroxyisobutyrate dehydrogenase-like NAD-binding" evidence="6">
    <location>
        <begin position="168"/>
        <end position="289"/>
    </location>
</feature>
<evidence type="ECO:0000259" key="6">
    <source>
        <dbReference type="Pfam" id="PF14833"/>
    </source>
</evidence>
<evidence type="ECO:0000256" key="4">
    <source>
        <dbReference type="PIRSR" id="PIRSR000103-1"/>
    </source>
</evidence>
<reference evidence="7 8" key="1">
    <citation type="submission" date="2016-10" db="EMBL/GenBank/DDBJ databases">
        <authorList>
            <person name="de Groot N.N."/>
        </authorList>
    </citation>
    <scope>NUCLEOTIDE SEQUENCE [LARGE SCALE GENOMIC DNA]</scope>
    <source>
        <strain evidence="7 8">SR12</strain>
    </source>
</reference>
<keyword evidence="2" id="KW-0560">Oxidoreductase</keyword>
<feature type="active site" evidence="4">
    <location>
        <position position="174"/>
    </location>
</feature>
<dbReference type="InterPro" id="IPR013328">
    <property type="entry name" value="6PGD_dom2"/>
</dbReference>
<dbReference type="PANTHER" id="PTHR22981">
    <property type="entry name" value="3-HYDROXYISOBUTYRATE DEHYDROGENASE-RELATED"/>
    <property type="match status" value="1"/>
</dbReference>
<dbReference type="SUPFAM" id="SSF48179">
    <property type="entry name" value="6-phosphogluconate dehydrogenase C-terminal domain-like"/>
    <property type="match status" value="1"/>
</dbReference>
<keyword evidence="8" id="KW-1185">Reference proteome</keyword>
<evidence type="ECO:0000313" key="8">
    <source>
        <dbReference type="Proteomes" id="UP000199394"/>
    </source>
</evidence>
<dbReference type="AlphaFoldDB" id="A0A1H4DUS8"/>